<feature type="non-terminal residue" evidence="3">
    <location>
        <position position="219"/>
    </location>
</feature>
<feature type="transmembrane region" description="Helical" evidence="2">
    <location>
        <begin position="92"/>
        <end position="113"/>
    </location>
</feature>
<dbReference type="EMBL" id="CAJNJA010006446">
    <property type="protein sequence ID" value="CAE7210436.1"/>
    <property type="molecule type" value="Genomic_DNA"/>
</dbReference>
<dbReference type="OrthoDB" id="423574at2759"/>
<accession>A0A812JU67</accession>
<evidence type="ECO:0000256" key="1">
    <source>
        <dbReference type="SAM" id="MobiDB-lite"/>
    </source>
</evidence>
<keyword evidence="2" id="KW-0812">Transmembrane</keyword>
<sequence length="219" mass="23716">ELDSFTLESVQCQQDFDKKFIHSAISQWYGSPEAFADYVRGPLRQELLSSTEAGLPAAYSFLIITPLLSLGADTITGLIKAHPPWQLLLSQFFGVLLGVFLCWGMVLVRAGIFLCDRFAGRSRSWLMDCGLSLLVFLGFVLTALAGVQGAVYATNDSLGASLVWFASVLVLLWLSHGGWAQVAKLKPKASFDIKDRPDKTGAATVDRPDKTGAATVDAV</sequence>
<evidence type="ECO:0000313" key="4">
    <source>
        <dbReference type="Proteomes" id="UP000601435"/>
    </source>
</evidence>
<feature type="transmembrane region" description="Helical" evidence="2">
    <location>
        <begin position="125"/>
        <end position="146"/>
    </location>
</feature>
<protein>
    <submittedName>
        <fullName evidence="3">Uncharacterized protein</fullName>
    </submittedName>
</protein>
<dbReference type="AlphaFoldDB" id="A0A812JU67"/>
<comment type="caution">
    <text evidence="3">The sequence shown here is derived from an EMBL/GenBank/DDBJ whole genome shotgun (WGS) entry which is preliminary data.</text>
</comment>
<organism evidence="3 4">
    <name type="scientific">Symbiodinium necroappetens</name>
    <dbReference type="NCBI Taxonomy" id="1628268"/>
    <lineage>
        <taxon>Eukaryota</taxon>
        <taxon>Sar</taxon>
        <taxon>Alveolata</taxon>
        <taxon>Dinophyceae</taxon>
        <taxon>Suessiales</taxon>
        <taxon>Symbiodiniaceae</taxon>
        <taxon>Symbiodinium</taxon>
    </lineage>
</organism>
<evidence type="ECO:0000256" key="2">
    <source>
        <dbReference type="SAM" id="Phobius"/>
    </source>
</evidence>
<gene>
    <name evidence="3" type="ORF">SNEC2469_LOCUS2096</name>
</gene>
<feature type="transmembrane region" description="Helical" evidence="2">
    <location>
        <begin position="158"/>
        <end position="179"/>
    </location>
</feature>
<evidence type="ECO:0000313" key="3">
    <source>
        <dbReference type="EMBL" id="CAE7210436.1"/>
    </source>
</evidence>
<feature type="transmembrane region" description="Helical" evidence="2">
    <location>
        <begin position="53"/>
        <end position="72"/>
    </location>
</feature>
<proteinExistence type="predicted"/>
<keyword evidence="4" id="KW-1185">Reference proteome</keyword>
<reference evidence="3" key="1">
    <citation type="submission" date="2021-02" db="EMBL/GenBank/DDBJ databases">
        <authorList>
            <person name="Dougan E. K."/>
            <person name="Rhodes N."/>
            <person name="Thang M."/>
            <person name="Chan C."/>
        </authorList>
    </citation>
    <scope>NUCLEOTIDE SEQUENCE</scope>
</reference>
<name>A0A812JU67_9DINO</name>
<dbReference type="Proteomes" id="UP000601435">
    <property type="component" value="Unassembled WGS sequence"/>
</dbReference>
<feature type="region of interest" description="Disordered" evidence="1">
    <location>
        <begin position="199"/>
        <end position="219"/>
    </location>
</feature>
<keyword evidence="2" id="KW-1133">Transmembrane helix</keyword>
<keyword evidence="2" id="KW-0472">Membrane</keyword>